<dbReference type="GO" id="GO:0005506">
    <property type="term" value="F:iron ion binding"/>
    <property type="evidence" value="ECO:0007669"/>
    <property type="project" value="InterPro"/>
</dbReference>
<dbReference type="EMBL" id="BTRK01000002">
    <property type="protein sequence ID" value="GMR37686.1"/>
    <property type="molecule type" value="Genomic_DNA"/>
</dbReference>
<proteinExistence type="inferred from homology"/>
<evidence type="ECO:0000256" key="2">
    <source>
        <dbReference type="ARBA" id="ARBA00010617"/>
    </source>
</evidence>
<comment type="similarity">
    <text evidence="2">Belongs to the cytochrome P450 family.</text>
</comment>
<dbReference type="InterPro" id="IPR002401">
    <property type="entry name" value="Cyt_P450_E_grp-I"/>
</dbReference>
<gene>
    <name evidence="8" type="ORF">PMAYCL1PPCAC_07881</name>
</gene>
<feature type="non-terminal residue" evidence="8">
    <location>
        <position position="1"/>
    </location>
</feature>
<comment type="cofactor">
    <cofactor evidence="1">
        <name>heme</name>
        <dbReference type="ChEBI" id="CHEBI:30413"/>
    </cofactor>
</comment>
<keyword evidence="3" id="KW-0349">Heme</keyword>
<keyword evidence="9" id="KW-1185">Reference proteome</keyword>
<evidence type="ECO:0000313" key="8">
    <source>
        <dbReference type="EMBL" id="GMR37686.1"/>
    </source>
</evidence>
<evidence type="ECO:0000256" key="7">
    <source>
        <dbReference type="ARBA" id="ARBA00023033"/>
    </source>
</evidence>
<evidence type="ECO:0008006" key="10">
    <source>
        <dbReference type="Google" id="ProtNLM"/>
    </source>
</evidence>
<dbReference type="InterPro" id="IPR036396">
    <property type="entry name" value="Cyt_P450_sf"/>
</dbReference>
<organism evidence="8 9">
    <name type="scientific">Pristionchus mayeri</name>
    <dbReference type="NCBI Taxonomy" id="1317129"/>
    <lineage>
        <taxon>Eukaryota</taxon>
        <taxon>Metazoa</taxon>
        <taxon>Ecdysozoa</taxon>
        <taxon>Nematoda</taxon>
        <taxon>Chromadorea</taxon>
        <taxon>Rhabditida</taxon>
        <taxon>Rhabditina</taxon>
        <taxon>Diplogasteromorpha</taxon>
        <taxon>Diplogasteroidea</taxon>
        <taxon>Neodiplogasteridae</taxon>
        <taxon>Pristionchus</taxon>
    </lineage>
</organism>
<keyword evidence="6" id="KW-0408">Iron</keyword>
<dbReference type="Gene3D" id="1.10.630.10">
    <property type="entry name" value="Cytochrome P450"/>
    <property type="match status" value="1"/>
</dbReference>
<dbReference type="GO" id="GO:0004497">
    <property type="term" value="F:monooxygenase activity"/>
    <property type="evidence" value="ECO:0007669"/>
    <property type="project" value="UniProtKB-KW"/>
</dbReference>
<keyword evidence="4" id="KW-0479">Metal-binding</keyword>
<name>A0AAN5CDM1_9BILA</name>
<dbReference type="GO" id="GO:0020037">
    <property type="term" value="F:heme binding"/>
    <property type="evidence" value="ECO:0007669"/>
    <property type="project" value="InterPro"/>
</dbReference>
<dbReference type="PANTHER" id="PTHR24292">
    <property type="entry name" value="CYTOCHROME P450"/>
    <property type="match status" value="1"/>
</dbReference>
<accession>A0AAN5CDM1</accession>
<evidence type="ECO:0000256" key="3">
    <source>
        <dbReference type="ARBA" id="ARBA00022617"/>
    </source>
</evidence>
<dbReference type="Pfam" id="PF00067">
    <property type="entry name" value="p450"/>
    <property type="match status" value="1"/>
</dbReference>
<protein>
    <recommendedName>
        <fullName evidence="10">Cytochrome P450</fullName>
    </recommendedName>
</protein>
<dbReference type="SUPFAM" id="SSF48264">
    <property type="entry name" value="Cytochrome P450"/>
    <property type="match status" value="1"/>
</dbReference>
<feature type="non-terminal residue" evidence="8">
    <location>
        <position position="87"/>
    </location>
</feature>
<dbReference type="PRINTS" id="PR00385">
    <property type="entry name" value="P450"/>
</dbReference>
<evidence type="ECO:0000256" key="6">
    <source>
        <dbReference type="ARBA" id="ARBA00023004"/>
    </source>
</evidence>
<dbReference type="InterPro" id="IPR050476">
    <property type="entry name" value="Insect_CytP450_Detox"/>
</dbReference>
<sequence length="87" mass="9959">DILVSNAWAFFLGGFETTSTALSYASFLMAKHQEVQQALYEEVSAVFGEEETIDYERVMKLPYLHAVFTETLRLYPPVITFTGRRCI</sequence>
<keyword evidence="7" id="KW-0503">Monooxygenase</keyword>
<keyword evidence="5" id="KW-0560">Oxidoreductase</keyword>
<dbReference type="PANTHER" id="PTHR24292:SF102">
    <property type="entry name" value="CYTOCHROME P450 FAMILY-RELATED"/>
    <property type="match status" value="1"/>
</dbReference>
<reference evidence="9" key="1">
    <citation type="submission" date="2022-10" db="EMBL/GenBank/DDBJ databases">
        <title>Genome assembly of Pristionchus species.</title>
        <authorList>
            <person name="Yoshida K."/>
            <person name="Sommer R.J."/>
        </authorList>
    </citation>
    <scope>NUCLEOTIDE SEQUENCE [LARGE SCALE GENOMIC DNA]</scope>
    <source>
        <strain evidence="9">RS5460</strain>
    </source>
</reference>
<evidence type="ECO:0000256" key="4">
    <source>
        <dbReference type="ARBA" id="ARBA00022723"/>
    </source>
</evidence>
<evidence type="ECO:0000256" key="5">
    <source>
        <dbReference type="ARBA" id="ARBA00023002"/>
    </source>
</evidence>
<dbReference type="AlphaFoldDB" id="A0AAN5CDM1"/>
<comment type="caution">
    <text evidence="8">The sequence shown here is derived from an EMBL/GenBank/DDBJ whole genome shotgun (WGS) entry which is preliminary data.</text>
</comment>
<dbReference type="InterPro" id="IPR001128">
    <property type="entry name" value="Cyt_P450"/>
</dbReference>
<dbReference type="Proteomes" id="UP001328107">
    <property type="component" value="Unassembled WGS sequence"/>
</dbReference>
<dbReference type="GO" id="GO:0016705">
    <property type="term" value="F:oxidoreductase activity, acting on paired donors, with incorporation or reduction of molecular oxygen"/>
    <property type="evidence" value="ECO:0007669"/>
    <property type="project" value="InterPro"/>
</dbReference>
<dbReference type="PRINTS" id="PR00463">
    <property type="entry name" value="EP450I"/>
</dbReference>
<evidence type="ECO:0000256" key="1">
    <source>
        <dbReference type="ARBA" id="ARBA00001971"/>
    </source>
</evidence>
<evidence type="ECO:0000313" key="9">
    <source>
        <dbReference type="Proteomes" id="UP001328107"/>
    </source>
</evidence>